<name>A0ABV0NKQ8_9TELE</name>
<organism evidence="1 2">
    <name type="scientific">Goodea atripinnis</name>
    <dbReference type="NCBI Taxonomy" id="208336"/>
    <lineage>
        <taxon>Eukaryota</taxon>
        <taxon>Metazoa</taxon>
        <taxon>Chordata</taxon>
        <taxon>Craniata</taxon>
        <taxon>Vertebrata</taxon>
        <taxon>Euteleostomi</taxon>
        <taxon>Actinopterygii</taxon>
        <taxon>Neopterygii</taxon>
        <taxon>Teleostei</taxon>
        <taxon>Neoteleostei</taxon>
        <taxon>Acanthomorphata</taxon>
        <taxon>Ovalentaria</taxon>
        <taxon>Atherinomorphae</taxon>
        <taxon>Cyprinodontiformes</taxon>
        <taxon>Goodeidae</taxon>
        <taxon>Goodea</taxon>
    </lineage>
</organism>
<sequence length="73" mass="8491">HDWKSHVKIKTSIRPQRFWSGVQQLHLHNMRQTENRAAVSLFTPSCIVPKQPWAQKYSQNPKSGGLPQQEIKT</sequence>
<keyword evidence="2" id="KW-1185">Reference proteome</keyword>
<dbReference type="Proteomes" id="UP001476798">
    <property type="component" value="Unassembled WGS sequence"/>
</dbReference>
<evidence type="ECO:0000313" key="2">
    <source>
        <dbReference type="Proteomes" id="UP001476798"/>
    </source>
</evidence>
<protein>
    <submittedName>
        <fullName evidence="1">Uncharacterized protein</fullName>
    </submittedName>
</protein>
<comment type="caution">
    <text evidence="1">The sequence shown here is derived from an EMBL/GenBank/DDBJ whole genome shotgun (WGS) entry which is preliminary data.</text>
</comment>
<accession>A0ABV0NKQ8</accession>
<dbReference type="EMBL" id="JAHRIO010041192">
    <property type="protein sequence ID" value="MEQ2171967.1"/>
    <property type="molecule type" value="Genomic_DNA"/>
</dbReference>
<reference evidence="1 2" key="1">
    <citation type="submission" date="2021-06" db="EMBL/GenBank/DDBJ databases">
        <authorList>
            <person name="Palmer J.M."/>
        </authorList>
    </citation>
    <scope>NUCLEOTIDE SEQUENCE [LARGE SCALE GENOMIC DNA]</scope>
    <source>
        <strain evidence="1 2">GA_2019</strain>
        <tissue evidence="1">Muscle</tissue>
    </source>
</reference>
<evidence type="ECO:0000313" key="1">
    <source>
        <dbReference type="EMBL" id="MEQ2171967.1"/>
    </source>
</evidence>
<feature type="non-terminal residue" evidence="1">
    <location>
        <position position="1"/>
    </location>
</feature>
<gene>
    <name evidence="1" type="ORF">GOODEAATRI_015999</name>
</gene>
<proteinExistence type="predicted"/>